<feature type="domain" description="TfoX N-terminal" evidence="1">
    <location>
        <begin position="16"/>
        <end position="105"/>
    </location>
</feature>
<dbReference type="PIRSF" id="PIRSF028788">
    <property type="entry name" value="TfoX_Sxy"/>
    <property type="match status" value="1"/>
</dbReference>
<dbReference type="GO" id="GO:0030420">
    <property type="term" value="P:establishment of competence for transformation"/>
    <property type="evidence" value="ECO:0007669"/>
    <property type="project" value="InterPro"/>
</dbReference>
<keyword evidence="4" id="KW-1185">Reference proteome</keyword>
<dbReference type="OrthoDB" id="4225809at2"/>
<evidence type="ECO:0000313" key="3">
    <source>
        <dbReference type="EMBL" id="TCL03760.1"/>
    </source>
</evidence>
<dbReference type="Gene3D" id="1.10.150.20">
    <property type="entry name" value="5' to 3' exonuclease, C-terminal subdomain"/>
    <property type="match status" value="1"/>
</dbReference>
<evidence type="ECO:0000259" key="1">
    <source>
        <dbReference type="Pfam" id="PF04993"/>
    </source>
</evidence>
<evidence type="ECO:0000313" key="4">
    <source>
        <dbReference type="Proteomes" id="UP000294555"/>
    </source>
</evidence>
<sequence>METAYKQRISQAVPFFAPLGVITTRSQFGGYSICADKVMFGLILDGELYLRGTRQSEHVYLAEGMQKLIYTKRGVPVSLNYYHVNEELWLKGDRLLVLAAQALDESKHDRREKTSSPRLKDLPNIGQGIERLLWKAGIQDIESLRCYGAKSSYLKLRAIKQNLSVKVLFALEGALSGHHSAALPPMQRNELLEWFERQYCR</sequence>
<gene>
    <name evidence="3" type="ORF">EZJ58_1845</name>
</gene>
<comment type="caution">
    <text evidence="3">The sequence shown here is derived from an EMBL/GenBank/DDBJ whole genome shotgun (WGS) entry which is preliminary data.</text>
</comment>
<reference evidence="3 4" key="1">
    <citation type="submission" date="2019-02" db="EMBL/GenBank/DDBJ databases">
        <title>Investigation of anaerobic lignin degradation for improved lignocellulosic biofuels.</title>
        <authorList>
            <person name="Deangelis K."/>
        </authorList>
    </citation>
    <scope>NUCLEOTIDE SEQUENCE [LARGE SCALE GENOMIC DNA]</scope>
    <source>
        <strain evidence="3 4">159R</strain>
    </source>
</reference>
<dbReference type="InterPro" id="IPR047525">
    <property type="entry name" value="TfoX-like"/>
</dbReference>
<dbReference type="PANTHER" id="PTHR36121">
    <property type="entry name" value="PROTEIN SXY"/>
    <property type="match status" value="1"/>
</dbReference>
<dbReference type="Pfam" id="PF04994">
    <property type="entry name" value="TfoX_C"/>
    <property type="match status" value="1"/>
</dbReference>
<feature type="domain" description="TfoX C-terminal" evidence="2">
    <location>
        <begin position="117"/>
        <end position="194"/>
    </location>
</feature>
<protein>
    <submittedName>
        <fullName evidence="3">Regulator of competence-specific genes</fullName>
    </submittedName>
</protein>
<name>A0A4R1NHW4_9GAMM</name>
<dbReference type="EMBL" id="SJOI01000001">
    <property type="protein sequence ID" value="TCL03760.1"/>
    <property type="molecule type" value="Genomic_DNA"/>
</dbReference>
<dbReference type="SUPFAM" id="SSF159894">
    <property type="entry name" value="YgaC/TfoX-N like"/>
    <property type="match status" value="1"/>
</dbReference>
<dbReference type="Proteomes" id="UP000294555">
    <property type="component" value="Unassembled WGS sequence"/>
</dbReference>
<dbReference type="Pfam" id="PF04993">
    <property type="entry name" value="TfoX_N"/>
    <property type="match status" value="1"/>
</dbReference>
<proteinExistence type="predicted"/>
<dbReference type="AlphaFoldDB" id="A0A4R1NHW4"/>
<dbReference type="InterPro" id="IPR007076">
    <property type="entry name" value="TfoX_N"/>
</dbReference>
<dbReference type="Gene3D" id="3.30.1460.30">
    <property type="entry name" value="YgaC/TfoX-N like chaperone"/>
    <property type="match status" value="1"/>
</dbReference>
<dbReference type="InterPro" id="IPR026256">
    <property type="entry name" value="TfoX-like_gammaprotbact"/>
</dbReference>
<evidence type="ECO:0000259" key="2">
    <source>
        <dbReference type="Pfam" id="PF04994"/>
    </source>
</evidence>
<dbReference type="InterPro" id="IPR007077">
    <property type="entry name" value="TfoX_C"/>
</dbReference>
<dbReference type="RefSeq" id="WP_132922602.1">
    <property type="nucleotide sequence ID" value="NZ_SJOI01000001.1"/>
</dbReference>
<organism evidence="3 4">
    <name type="scientific">Sodalis ligni</name>
    <dbReference type="NCBI Taxonomy" id="2697027"/>
    <lineage>
        <taxon>Bacteria</taxon>
        <taxon>Pseudomonadati</taxon>
        <taxon>Pseudomonadota</taxon>
        <taxon>Gammaproteobacteria</taxon>
        <taxon>Enterobacterales</taxon>
        <taxon>Bruguierivoracaceae</taxon>
        <taxon>Sodalis</taxon>
    </lineage>
</organism>
<dbReference type="PANTHER" id="PTHR36121:SF1">
    <property type="entry name" value="PROTEIN SXY"/>
    <property type="match status" value="1"/>
</dbReference>
<accession>A0A4R1NHW4</accession>